<dbReference type="InterPro" id="IPR036388">
    <property type="entry name" value="WH-like_DNA-bd_sf"/>
</dbReference>
<dbReference type="Pfam" id="PF01047">
    <property type="entry name" value="MarR"/>
    <property type="match status" value="1"/>
</dbReference>
<evidence type="ECO:0000256" key="1">
    <source>
        <dbReference type="SAM" id="MobiDB-lite"/>
    </source>
</evidence>
<dbReference type="InterPro" id="IPR036390">
    <property type="entry name" value="WH_DNA-bd_sf"/>
</dbReference>
<dbReference type="GO" id="GO:0003700">
    <property type="term" value="F:DNA-binding transcription factor activity"/>
    <property type="evidence" value="ECO:0007669"/>
    <property type="project" value="InterPro"/>
</dbReference>
<keyword evidence="4" id="KW-1185">Reference proteome</keyword>
<name>A0A4R4TFG5_9ACTN</name>
<dbReference type="RefSeq" id="WP_132818320.1">
    <property type="nucleotide sequence ID" value="NZ_SMKI01000124.1"/>
</dbReference>
<feature type="region of interest" description="Disordered" evidence="1">
    <location>
        <begin position="129"/>
        <end position="153"/>
    </location>
</feature>
<evidence type="ECO:0000313" key="3">
    <source>
        <dbReference type="EMBL" id="TDC75006.1"/>
    </source>
</evidence>
<reference evidence="3 4" key="1">
    <citation type="submission" date="2019-03" db="EMBL/GenBank/DDBJ databases">
        <title>Draft genome sequences of novel Actinobacteria.</title>
        <authorList>
            <person name="Sahin N."/>
            <person name="Ay H."/>
            <person name="Saygin H."/>
        </authorList>
    </citation>
    <scope>NUCLEOTIDE SEQUENCE [LARGE SCALE GENOMIC DNA]</scope>
    <source>
        <strain evidence="3 4">DSM 41900</strain>
    </source>
</reference>
<dbReference type="EMBL" id="SMKI01000124">
    <property type="protein sequence ID" value="TDC75006.1"/>
    <property type="molecule type" value="Genomic_DNA"/>
</dbReference>
<sequence>MLLRRHATMGTFRKFYSGDRLERSAYIVLSRIESEGPMSIGELADAFCLDTSTLNRQTAAMLRTRLLERIPDPEGGVARKLRITAEGERRLRGDREAMLDCLGATLEGWTREELAAFAAALVRYNTTVERAEDRPWPRPDAAEAPEASRGRPA</sequence>
<dbReference type="PANTHER" id="PTHR39515:SF2">
    <property type="entry name" value="HTH-TYPE TRANSCRIPTIONAL REGULATOR RV0880"/>
    <property type="match status" value="1"/>
</dbReference>
<dbReference type="PROSITE" id="PS50995">
    <property type="entry name" value="HTH_MARR_2"/>
    <property type="match status" value="1"/>
</dbReference>
<dbReference type="OrthoDB" id="3239785at2"/>
<dbReference type="SMART" id="SM00347">
    <property type="entry name" value="HTH_MARR"/>
    <property type="match status" value="1"/>
</dbReference>
<feature type="domain" description="HTH marR-type" evidence="2">
    <location>
        <begin position="1"/>
        <end position="126"/>
    </location>
</feature>
<evidence type="ECO:0000259" key="2">
    <source>
        <dbReference type="PROSITE" id="PS50995"/>
    </source>
</evidence>
<proteinExistence type="predicted"/>
<organism evidence="3 4">
    <name type="scientific">Streptomyces hainanensis</name>
    <dbReference type="NCBI Taxonomy" id="402648"/>
    <lineage>
        <taxon>Bacteria</taxon>
        <taxon>Bacillati</taxon>
        <taxon>Actinomycetota</taxon>
        <taxon>Actinomycetes</taxon>
        <taxon>Kitasatosporales</taxon>
        <taxon>Streptomycetaceae</taxon>
        <taxon>Streptomyces</taxon>
    </lineage>
</organism>
<protein>
    <submittedName>
        <fullName evidence="3">MarR family transcriptional regulator</fullName>
    </submittedName>
</protein>
<gene>
    <name evidence="3" type="ORF">E1283_13840</name>
</gene>
<comment type="caution">
    <text evidence="3">The sequence shown here is derived from an EMBL/GenBank/DDBJ whole genome shotgun (WGS) entry which is preliminary data.</text>
</comment>
<dbReference type="Proteomes" id="UP000295345">
    <property type="component" value="Unassembled WGS sequence"/>
</dbReference>
<dbReference type="SUPFAM" id="SSF46785">
    <property type="entry name" value="Winged helix' DNA-binding domain"/>
    <property type="match status" value="1"/>
</dbReference>
<accession>A0A4R4TFG5</accession>
<dbReference type="Gene3D" id="1.10.10.10">
    <property type="entry name" value="Winged helix-like DNA-binding domain superfamily/Winged helix DNA-binding domain"/>
    <property type="match status" value="1"/>
</dbReference>
<dbReference type="InterPro" id="IPR000835">
    <property type="entry name" value="HTH_MarR-typ"/>
</dbReference>
<dbReference type="InterPro" id="IPR052526">
    <property type="entry name" value="HTH-type_Bedaq_tolerance"/>
</dbReference>
<dbReference type="PANTHER" id="PTHR39515">
    <property type="entry name" value="CONSERVED PROTEIN"/>
    <property type="match status" value="1"/>
</dbReference>
<dbReference type="AlphaFoldDB" id="A0A4R4TFG5"/>
<evidence type="ECO:0000313" key="4">
    <source>
        <dbReference type="Proteomes" id="UP000295345"/>
    </source>
</evidence>